<gene>
    <name evidence="3" type="ORF">FuraDRAFT_0684</name>
</gene>
<sequence>MPYTNMDVPMNDARSDTDTTEERQLVLTTLKAALAAMGSVVGRNTEIILHDLTQPERSVIDIVNGHVSGRSVGSPVLGGPQQDKGFAAVMRTAETDVDCEPVVIPNYPTTAADGRTLRSATAVFRDKTGQPFASLCINTDISGLLTAQACLEQLLAAPPSTAEKVSEPADMELLMAEIIQNSLARMNSPNRAQNKKAKLEAVRQMQERGIFIVKGGIEKAAAALGVTRYTIYNYLDEIRQHSVNEPSTAGSSR</sequence>
<organism evidence="3 4">
    <name type="scientific">Pseudogulbenkiania ferrooxidans 2002</name>
    <dbReference type="NCBI Taxonomy" id="279714"/>
    <lineage>
        <taxon>Bacteria</taxon>
        <taxon>Pseudomonadati</taxon>
        <taxon>Pseudomonadota</taxon>
        <taxon>Betaproteobacteria</taxon>
        <taxon>Neisseriales</taxon>
        <taxon>Chromobacteriaceae</taxon>
        <taxon>Pseudogulbenkiania</taxon>
    </lineage>
</organism>
<dbReference type="PANTHER" id="PTHR35568">
    <property type="entry name" value="TRANSCRIPTIONAL REGULATOR DAUR"/>
    <property type="match status" value="1"/>
</dbReference>
<dbReference type="InterPro" id="IPR039446">
    <property type="entry name" value="DauR-like"/>
</dbReference>
<keyword evidence="4" id="KW-1185">Reference proteome</keyword>
<dbReference type="Pfam" id="PF08348">
    <property type="entry name" value="PAS_6"/>
    <property type="match status" value="1"/>
</dbReference>
<reference evidence="3 4" key="1">
    <citation type="submission" date="2009-02" db="EMBL/GenBank/DDBJ databases">
        <title>Sequencing of the draft genome and assembly of Lutiella nitroferrum 2002.</title>
        <authorList>
            <consortium name="US DOE Joint Genome Institute (JGI-PGF)"/>
            <person name="Lucas S."/>
            <person name="Copeland A."/>
            <person name="Lapidus A."/>
            <person name="Glavina del Rio T."/>
            <person name="Tice H."/>
            <person name="Bruce D."/>
            <person name="Goodwin L."/>
            <person name="Pitluck S."/>
            <person name="Larimer F."/>
            <person name="Land M.L."/>
            <person name="Hauser L."/>
            <person name="Coates J.D."/>
        </authorList>
    </citation>
    <scope>NUCLEOTIDE SEQUENCE [LARGE SCALE GENOMIC DNA]</scope>
    <source>
        <strain evidence="3 4">2002</strain>
    </source>
</reference>
<dbReference type="AlphaFoldDB" id="B9Z0R2"/>
<name>B9Z0R2_9NEIS</name>
<dbReference type="Pfam" id="PF13309">
    <property type="entry name" value="HTH_22"/>
    <property type="match status" value="1"/>
</dbReference>
<evidence type="ECO:0000313" key="3">
    <source>
        <dbReference type="EMBL" id="EEG09668.1"/>
    </source>
</evidence>
<dbReference type="InterPro" id="IPR013559">
    <property type="entry name" value="YheO"/>
</dbReference>
<comment type="caution">
    <text evidence="3">The sequence shown here is derived from an EMBL/GenBank/DDBJ whole genome shotgun (WGS) entry which is preliminary data.</text>
</comment>
<evidence type="ECO:0000259" key="1">
    <source>
        <dbReference type="Pfam" id="PF08348"/>
    </source>
</evidence>
<protein>
    <submittedName>
        <fullName evidence="3">YheO domain protein</fullName>
    </submittedName>
</protein>
<dbReference type="EMBL" id="ACIS01000002">
    <property type="protein sequence ID" value="EEG09668.1"/>
    <property type="molecule type" value="Genomic_DNA"/>
</dbReference>
<feature type="domain" description="Transcriptional regulator DauR-like HTH" evidence="2">
    <location>
        <begin position="175"/>
        <end position="236"/>
    </location>
</feature>
<accession>B9Z0R2</accession>
<dbReference type="Proteomes" id="UP000003165">
    <property type="component" value="Unassembled WGS sequence"/>
</dbReference>
<dbReference type="InterPro" id="IPR039445">
    <property type="entry name" value="DauR-like_HTH"/>
</dbReference>
<evidence type="ECO:0000313" key="4">
    <source>
        <dbReference type="Proteomes" id="UP000003165"/>
    </source>
</evidence>
<feature type="domain" description="YheO-like" evidence="1">
    <location>
        <begin position="27"/>
        <end position="148"/>
    </location>
</feature>
<dbReference type="RefSeq" id="WP_008952704.1">
    <property type="nucleotide sequence ID" value="NZ_ACIS01000002.1"/>
</dbReference>
<dbReference type="PANTHER" id="PTHR35568:SF1">
    <property type="entry name" value="TRANSCRIPTIONAL REGULATOR DAUR"/>
    <property type="match status" value="1"/>
</dbReference>
<proteinExistence type="predicted"/>
<evidence type="ECO:0000259" key="2">
    <source>
        <dbReference type="Pfam" id="PF13309"/>
    </source>
</evidence>
<dbReference type="eggNOG" id="COG2964">
    <property type="taxonomic scope" value="Bacteria"/>
</dbReference>